<feature type="compositionally biased region" description="Pro residues" evidence="1">
    <location>
        <begin position="99"/>
        <end position="108"/>
    </location>
</feature>
<feature type="compositionally biased region" description="Low complexity" evidence="1">
    <location>
        <begin position="109"/>
        <end position="139"/>
    </location>
</feature>
<accession>A0AAV9QGS9</accession>
<proteinExistence type="predicted"/>
<protein>
    <submittedName>
        <fullName evidence="2">Uncharacterized protein</fullName>
    </submittedName>
</protein>
<feature type="compositionally biased region" description="Low complexity" evidence="1">
    <location>
        <begin position="308"/>
        <end position="319"/>
    </location>
</feature>
<comment type="caution">
    <text evidence="2">The sequence shown here is derived from an EMBL/GenBank/DDBJ whole genome shotgun (WGS) entry which is preliminary data.</text>
</comment>
<feature type="compositionally biased region" description="Low complexity" evidence="1">
    <location>
        <begin position="376"/>
        <end position="391"/>
    </location>
</feature>
<gene>
    <name evidence="2" type="ORF">LTR25_003065</name>
</gene>
<evidence type="ECO:0000313" key="2">
    <source>
        <dbReference type="EMBL" id="KAK5541288.1"/>
    </source>
</evidence>
<feature type="compositionally biased region" description="Pro residues" evidence="1">
    <location>
        <begin position="203"/>
        <end position="216"/>
    </location>
</feature>
<dbReference type="EMBL" id="JAXLQG010000004">
    <property type="protein sequence ID" value="KAK5541288.1"/>
    <property type="molecule type" value="Genomic_DNA"/>
</dbReference>
<feature type="compositionally biased region" description="Polar residues" evidence="1">
    <location>
        <begin position="24"/>
        <end position="50"/>
    </location>
</feature>
<evidence type="ECO:0000256" key="1">
    <source>
        <dbReference type="SAM" id="MobiDB-lite"/>
    </source>
</evidence>
<dbReference type="Proteomes" id="UP001345827">
    <property type="component" value="Unassembled WGS sequence"/>
</dbReference>
<feature type="compositionally biased region" description="Pro residues" evidence="1">
    <location>
        <begin position="77"/>
        <end position="92"/>
    </location>
</feature>
<feature type="compositionally biased region" description="Polar residues" evidence="1">
    <location>
        <begin position="140"/>
        <end position="149"/>
    </location>
</feature>
<evidence type="ECO:0000313" key="3">
    <source>
        <dbReference type="Proteomes" id="UP001345827"/>
    </source>
</evidence>
<feature type="region of interest" description="Disordered" evidence="1">
    <location>
        <begin position="1"/>
        <end position="245"/>
    </location>
</feature>
<feature type="region of interest" description="Disordered" evidence="1">
    <location>
        <begin position="299"/>
        <end position="320"/>
    </location>
</feature>
<feature type="region of interest" description="Disordered" evidence="1">
    <location>
        <begin position="363"/>
        <end position="409"/>
    </location>
</feature>
<name>A0AAV9QGS9_9PEZI</name>
<dbReference type="AlphaFoldDB" id="A0AAV9QGS9"/>
<reference evidence="2 3" key="1">
    <citation type="submission" date="2023-06" db="EMBL/GenBank/DDBJ databases">
        <title>Black Yeasts Isolated from many extreme environments.</title>
        <authorList>
            <person name="Coleine C."/>
            <person name="Stajich J.E."/>
            <person name="Selbmann L."/>
        </authorList>
    </citation>
    <scope>NUCLEOTIDE SEQUENCE [LARGE SCALE GENOMIC DNA]</scope>
    <source>
        <strain evidence="2 3">CCFEE 5887</strain>
    </source>
</reference>
<organism evidence="2 3">
    <name type="scientific">Vermiconidia calcicola</name>
    <dbReference type="NCBI Taxonomy" id="1690605"/>
    <lineage>
        <taxon>Eukaryota</taxon>
        <taxon>Fungi</taxon>
        <taxon>Dikarya</taxon>
        <taxon>Ascomycota</taxon>
        <taxon>Pezizomycotina</taxon>
        <taxon>Dothideomycetes</taxon>
        <taxon>Dothideomycetidae</taxon>
        <taxon>Mycosphaerellales</taxon>
        <taxon>Extremaceae</taxon>
        <taxon>Vermiconidia</taxon>
    </lineage>
</organism>
<keyword evidence="3" id="KW-1185">Reference proteome</keyword>
<sequence length="409" mass="42500">MAFPGGATNMMQAQAQAQALGQGRPTSVRSSPGRTTGAQRLSESGSSVHSGHTAPPGINVQGPPGPAATSSQHPSSLEPPPTPSFVVHPPPSVGSSAAQPPPPSPPSPASFAGGTGKAPTGKAPTGHSPSASVSSYVPSMQDQDNTFPMTTFPPGGRRTYPPQDPAYQVGESSANPYGDFPNPASSTHNVRLPYRQGNAPGAPSTPPPVRPPPPNPHASNTLLNRISGRGTTPIPTPPPLDESDADRMERFQNDNIEQGKRQHAQGQTGLYASTVLGFGLLGKMIPVNNASWVPTSGTTAVQTPTNMTTGLPTSTGGLPVMPRRFNPNAASDYTTTMLPDHLRPTQTTDPNTLTPEELAQLGQPQGQMLTFPPLGQTQTKEQPTPTPGQQPARQKRFNAPAQGSLNDLD</sequence>